<accession>U7V3C3</accession>
<dbReference type="EMBL" id="AXZG01000042">
    <property type="protein sequence ID" value="ERT66041.1"/>
    <property type="molecule type" value="Genomic_DNA"/>
</dbReference>
<reference evidence="1 2" key="1">
    <citation type="submission" date="2013-08" db="EMBL/GenBank/DDBJ databases">
        <authorList>
            <person name="Weinstock G."/>
            <person name="Sodergren E."/>
            <person name="Wylie T."/>
            <person name="Fulton L."/>
            <person name="Fulton R."/>
            <person name="Fronick C."/>
            <person name="O'Laughlin M."/>
            <person name="Godfrey J."/>
            <person name="Miner T."/>
            <person name="Herter B."/>
            <person name="Appelbaum E."/>
            <person name="Cordes M."/>
            <person name="Lek S."/>
            <person name="Wollam A."/>
            <person name="Pepin K.H."/>
            <person name="Palsikar V.B."/>
            <person name="Mitreva M."/>
            <person name="Wilson R.K."/>
        </authorList>
    </citation>
    <scope>NUCLEOTIDE SEQUENCE [LARGE SCALE GENOMIC DNA]</scope>
    <source>
        <strain evidence="1 2">F0184</strain>
    </source>
</reference>
<dbReference type="AlphaFoldDB" id="U7V3C3"/>
<proteinExistence type="predicted"/>
<dbReference type="HOGENOM" id="CLU_3257324_0_0_11"/>
<comment type="caution">
    <text evidence="1">The sequence shown here is derived from an EMBL/GenBank/DDBJ whole genome shotgun (WGS) entry which is preliminary data.</text>
</comment>
<evidence type="ECO:0000313" key="1">
    <source>
        <dbReference type="EMBL" id="ERT66041.1"/>
    </source>
</evidence>
<evidence type="ECO:0000313" key="2">
    <source>
        <dbReference type="Proteomes" id="UP000017174"/>
    </source>
</evidence>
<protein>
    <submittedName>
        <fullName evidence="1">Uncharacterized protein</fullName>
    </submittedName>
</protein>
<dbReference type="Proteomes" id="UP000017174">
    <property type="component" value="Unassembled WGS sequence"/>
</dbReference>
<name>U7V3C3_9MICC</name>
<gene>
    <name evidence="1" type="ORF">HMPREF0742_01410</name>
</gene>
<organism evidence="1 2">
    <name type="scientific">Rothia aeria F0184</name>
    <dbReference type="NCBI Taxonomy" id="888019"/>
    <lineage>
        <taxon>Bacteria</taxon>
        <taxon>Bacillati</taxon>
        <taxon>Actinomycetota</taxon>
        <taxon>Actinomycetes</taxon>
        <taxon>Micrococcales</taxon>
        <taxon>Micrococcaceae</taxon>
        <taxon>Rothia</taxon>
    </lineage>
</organism>
<sequence length="42" mass="4768">MRPGRVYPLVLVGGRFNGEDAPLDSFTEPRTYQKIIAVNYIL</sequence>